<dbReference type="PANTHER" id="PTHR45527:SF14">
    <property type="entry name" value="PLIPASTATIN SYNTHASE SUBUNIT B"/>
    <property type="match status" value="1"/>
</dbReference>
<dbReference type="PANTHER" id="PTHR45527">
    <property type="entry name" value="NONRIBOSOMAL PEPTIDE SYNTHETASE"/>
    <property type="match status" value="1"/>
</dbReference>
<keyword evidence="5" id="KW-0597">Phosphoprotein</keyword>
<feature type="transmembrane region" description="Helical" evidence="11">
    <location>
        <begin position="2858"/>
        <end position="2881"/>
    </location>
</feature>
<dbReference type="Gene3D" id="3.40.50.980">
    <property type="match status" value="2"/>
</dbReference>
<evidence type="ECO:0000256" key="7">
    <source>
        <dbReference type="ARBA" id="ARBA00022737"/>
    </source>
</evidence>
<dbReference type="SMART" id="SM00823">
    <property type="entry name" value="PKS_PP"/>
    <property type="match status" value="1"/>
</dbReference>
<dbReference type="InterPro" id="IPR020845">
    <property type="entry name" value="AMP-binding_CS"/>
</dbReference>
<dbReference type="Gene3D" id="2.30.38.10">
    <property type="entry name" value="Luciferase, Domain 3"/>
    <property type="match status" value="1"/>
</dbReference>
<dbReference type="FunFam" id="1.10.1200.10:FF:000005">
    <property type="entry name" value="Nonribosomal peptide synthetase 1"/>
    <property type="match status" value="1"/>
</dbReference>
<dbReference type="InterPro" id="IPR010071">
    <property type="entry name" value="AA_adenyl_dom"/>
</dbReference>
<dbReference type="Gene3D" id="3.30.559.30">
    <property type="entry name" value="Nonribosomal peptide synthetase, condensation domain"/>
    <property type="match status" value="3"/>
</dbReference>
<dbReference type="Gene3D" id="3.30.300.30">
    <property type="match status" value="2"/>
</dbReference>
<dbReference type="InterPro" id="IPR023213">
    <property type="entry name" value="CAT-like_dom_sf"/>
</dbReference>
<dbReference type="PROSITE" id="PS50075">
    <property type="entry name" value="CARRIER"/>
    <property type="match status" value="1"/>
</dbReference>
<dbReference type="InterPro" id="IPR020806">
    <property type="entry name" value="PKS_PP-bd"/>
</dbReference>
<evidence type="ECO:0000256" key="5">
    <source>
        <dbReference type="ARBA" id="ARBA00022553"/>
    </source>
</evidence>
<evidence type="ECO:0000256" key="11">
    <source>
        <dbReference type="SAM" id="Phobius"/>
    </source>
</evidence>
<dbReference type="InterPro" id="IPR004869">
    <property type="entry name" value="MMPL_dom"/>
</dbReference>
<comment type="subcellular location">
    <subcellularLocation>
        <location evidence="2">Membrane</location>
        <topology evidence="2">Multi-pass membrane protein</topology>
    </subcellularLocation>
</comment>
<keyword evidence="10" id="KW-0045">Antibiotic biosynthesis</keyword>
<feature type="transmembrane region" description="Helical" evidence="11">
    <location>
        <begin position="2757"/>
        <end position="2776"/>
    </location>
</feature>
<feature type="domain" description="Carrier" evidence="12">
    <location>
        <begin position="935"/>
        <end position="1011"/>
    </location>
</feature>
<dbReference type="FunFam" id="3.40.50.980:FF:000001">
    <property type="entry name" value="Non-ribosomal peptide synthetase"/>
    <property type="match status" value="2"/>
</dbReference>
<dbReference type="Gene3D" id="1.10.1200.10">
    <property type="entry name" value="ACP-like"/>
    <property type="match status" value="1"/>
</dbReference>
<dbReference type="SUPFAM" id="SSF52777">
    <property type="entry name" value="CoA-dependent acyltransferases"/>
    <property type="match status" value="6"/>
</dbReference>
<dbReference type="Gene3D" id="1.20.1640.10">
    <property type="entry name" value="Multidrug efflux transporter AcrB transmembrane domain"/>
    <property type="match status" value="1"/>
</dbReference>
<evidence type="ECO:0000256" key="2">
    <source>
        <dbReference type="ARBA" id="ARBA00004141"/>
    </source>
</evidence>
<dbReference type="GO" id="GO:0043041">
    <property type="term" value="P:amino acid activation for nonribosomal peptide biosynthetic process"/>
    <property type="evidence" value="ECO:0007669"/>
    <property type="project" value="TreeGrafter"/>
</dbReference>
<evidence type="ECO:0000256" key="1">
    <source>
        <dbReference type="ARBA" id="ARBA00001957"/>
    </source>
</evidence>
<evidence type="ECO:0000256" key="10">
    <source>
        <dbReference type="ARBA" id="ARBA00023194"/>
    </source>
</evidence>
<dbReference type="Gene3D" id="3.40.50.150">
    <property type="entry name" value="Vaccinia Virus protein VP39"/>
    <property type="match status" value="1"/>
</dbReference>
<dbReference type="InterPro" id="IPR025110">
    <property type="entry name" value="AMP-bd_C"/>
</dbReference>
<dbReference type="CDD" id="cd02440">
    <property type="entry name" value="AdoMet_MTases"/>
    <property type="match status" value="1"/>
</dbReference>
<dbReference type="SUPFAM" id="SSF56801">
    <property type="entry name" value="Acetyl-CoA synthetase-like"/>
    <property type="match status" value="2"/>
</dbReference>
<evidence type="ECO:0000256" key="9">
    <source>
        <dbReference type="ARBA" id="ARBA00023136"/>
    </source>
</evidence>
<dbReference type="GO" id="GO:0008610">
    <property type="term" value="P:lipid biosynthetic process"/>
    <property type="evidence" value="ECO:0007669"/>
    <property type="project" value="UniProtKB-ARBA"/>
</dbReference>
<comment type="similarity">
    <text evidence="3">Belongs to the ATP-dependent AMP-binding enzyme family.</text>
</comment>
<dbReference type="Pfam" id="PF03176">
    <property type="entry name" value="MMPL"/>
    <property type="match status" value="1"/>
</dbReference>
<dbReference type="EMBL" id="SDLO01000005">
    <property type="protein sequence ID" value="TDK91096.1"/>
    <property type="molecule type" value="Genomic_DNA"/>
</dbReference>
<dbReference type="FunFam" id="3.40.50.12780:FF:000012">
    <property type="entry name" value="Non-ribosomal peptide synthetase"/>
    <property type="match status" value="2"/>
</dbReference>
<comment type="cofactor">
    <cofactor evidence="1">
        <name>pantetheine 4'-phosphate</name>
        <dbReference type="ChEBI" id="CHEBI:47942"/>
    </cofactor>
</comment>
<dbReference type="InterPro" id="IPR013217">
    <property type="entry name" value="Methyltransf_12"/>
</dbReference>
<keyword evidence="6 11" id="KW-0812">Transmembrane</keyword>
<dbReference type="RefSeq" id="WP_133426102.1">
    <property type="nucleotide sequence ID" value="NZ_SDLO01000005.1"/>
</dbReference>
<dbReference type="Proteomes" id="UP000294929">
    <property type="component" value="Unassembled WGS sequence"/>
</dbReference>
<dbReference type="Pfam" id="PF00501">
    <property type="entry name" value="AMP-binding"/>
    <property type="match status" value="2"/>
</dbReference>
<dbReference type="SUPFAM" id="SSF47336">
    <property type="entry name" value="ACP-like"/>
    <property type="match status" value="1"/>
</dbReference>
<dbReference type="InterPro" id="IPR010060">
    <property type="entry name" value="NRPS_synth"/>
</dbReference>
<dbReference type="SUPFAM" id="SSF82866">
    <property type="entry name" value="Multidrug efflux transporter AcrB transmembrane domain"/>
    <property type="match status" value="1"/>
</dbReference>
<keyword evidence="9 11" id="KW-0472">Membrane</keyword>
<evidence type="ECO:0000256" key="8">
    <source>
        <dbReference type="ARBA" id="ARBA00022989"/>
    </source>
</evidence>
<dbReference type="InterPro" id="IPR009081">
    <property type="entry name" value="PP-bd_ACP"/>
</dbReference>
<dbReference type="Pfam" id="PF08242">
    <property type="entry name" value="Methyltransf_12"/>
    <property type="match status" value="1"/>
</dbReference>
<sequence length="2933" mass="312953">MDLGDSSLPVTRGQLDIWLAQETGQSAAEWQLGIFVKIDGPVDFEVFERSIRHVVGEADPVRATFSESGGQVRQRLLDVADFEVAFHDLTHADQPMVEARAVASALQRTPMPFDGPLLRFAYFRAGADESYFFACCHHIVADGIGLALVLQRIAAVYSESVAGVTIQPSYFSSVRDLLDSEDAYEASADYAEDEAYWTANLPAQATRNLPPDDAAGADGSSEPIPLAPALLSQVERLCADWDVRRSTVLIAACALVLRGRAAEGHEVVLDLPVTRRVLQVSKTLPGMVAGVVPLVLQVSPDATVAEFCAHVHTRTREAVRHQRFPVQALERKIQGPGADRIVVDFLPSGFTVPLGEATAAAQLISGLGRGSGLAFSGTGDELSVTTFGTRQLDVVELADQLHRVLTAMTADPAQRLSALPVLGAPAEDRLAELGNWATLAAETAVPLSIPALFAAQVARVPEAVALSGDGRPLTYRELDRASNRMAQLLVDRGAGPGRRVAVMLPRSAEAIVTILGVLKTGAAYLPIDPALPASRIAFMLDDSAPFAAVTTTALADRFDGFDGVVIDVREPFDGPDDWPAAAGPEPDDVAYVIYTSGTTGTPKGVAIAHQNLTQLIASQDAGLPSEQAWSHWHSYAFDFSVWEIFSALLRGGRLVVVPESVSADPAEFHDFLIAEKVTVLTQTPSAIGMLDMAGLESCALVMGGEACPAEVVEQWAPNRTMVNGYGPTETTIYAAISAPLTADAGAAPIGAPPRGTALFVLDGWMRPVQPGVVGELYVAGAGVGVGYLHRTALTGSRFVPCPFGRPGERMYRTGDLVYWGEDGQLRYVGRADAQVKIRGYRIELGEVQTALAAVDGVAQAAVIVREDRPGDKRLVGYVTGAVDPVEVRAALVERLPAYLVPAAVVALAELPLTTSGKLDTRGLPAPEYTGDDYRAPDSPVEEILAAIYAEILGLEPAAVSVDDSFFELGGDSILAMQVAARARAAGLACRPRDVFVEQTVARLAQTVTVTDDAEDVVDEGIGSVPATPIIRWFAGIEGPVDEFNQTLVLQAPHGVTGDDAVMLLQALMNRHAMLRLRVGADGALSVPEAGSVDARDCVVEVNELSEATVAAARRRLKPGAGVLVSALWVGASRQLVLIVHHLAVDGVSWRILLEDINIAWAQHRAGQPVELTTTGTSFQRWATLLSEYAHHPDVRAQAAAWQRAASVPAALPAADPDVDTYATAGRLSVTLDAEHTRALLGEVPAAFHAGVQDILLIGFALAVTEFLGTGGSPVGIDVEGHGRDEDIAGDVDLSRTVGWFTAKYPVSLALRELSWSQITSGDEALGAVVKAAKEQLRAQPAGLTYGLLRYLDDTVDLDGADPSIGFNYLGRLGFPQIAGVEELWRLGREELSLAGAAAPLPLFHTVELNAGTVDTDAGPQLQADWTWATSVLDDAQLNRLSRLWFEALAGICAHVRTGGGGLTPSDIAPARLGQQQIDQLQQQYRVADILPLTPLQQGLLFHSSTAHERADVAAEMYSVQLDFTLTGALDPQRLRDAVQRTVNRHPHLAATFSQQFDEPVQVILAEPEIAWQFLDFGATGVLDEDEIQRLCAAERVAVGDLAGEPPFRALLIRIAEDRHRFVLTNHHIVLDGWSLPILLREIFAGYAGHRLPPAASYRKFITWLAERDLDAARAAWGEVLADFDTPTLVGPQDRLQDRLGRGQRGFAAFQVPAETTRALSDLARSCQTTVSTVLQGAWAVLLSSLTGRHDVAFGTARSRLGQLDVGDTESMVGLLINTVPVRANLTAGTTVTGLLDQLQTAHNDTLDHQHLALGEIHRVAGHDQLFDTLFVYENYPVEAGMSVGVDDLAIAEFANREFNHYPLTVEAFPGDELGLHIEYDTEVFTEAAITSLIGRLSRLLAAMTEDPARKLLSINLLGEAEQDELRRWSGAGVQAPIGLGPELLAAAVAADPGSVAVIDGARSLTYRELDETSNRLARLLIENGVGPERAVGVAMDRCAELAVAWWAVLKAGGVYVPVDRTHPVERIATVLDSVAATCVLTRDADQMGGAGSRPVLRADVDLSGYRAEPIADGERSAPLAVDNTAYVIFTSGSTGEPKGVAVSHAGLLGAAAAQRESYELTADARVLMVAAPTFDASLFEMLTATGAAAALVVAPRDVYAGEALVDLMQHHRVSATLLTPTVVASLDRARLDGLTTLITGGEACPEELVQAWAPGRRMFNAYGPSESTIWATGTPLTPGRPVNIGRPIAGTRTLVLDAQLNPVPPGVTGELYLAGPAVALGYVGRPTLSAERFVANPYGGEGDSGSRMYRTGDLARWNADGTLDYLGRADTQIKLRGQRIELGEIESALLACPQVSQAAATVHHGTGGAQLVGYITFEHATDGTRDAEHDAEIVGEWQDIYDELYAADDAEGQAPEFGSDFRGWNSSYTGEPIPLAEMEQWRAATIDRIMALRPRRVLEIGAGSGLILSQIAPHCEQYVATDVSSAAVDKLARSLRELQIPWRDRVEFMARAAHVTAGLPRGHFDTIIVNSVVQYFPNAAYLTEVIDKAVELLAPGGTLFLGDIRNHSLQNTFQTAIVLARSAEAGTDAAVLRQRVEHAVLGEAELLLAKQNMAALQEGANALAEGSRKIAEGLRVLDDQTKQLGEGLSHASAFLLAMKLHASEPGAAGFYISPEILGNDKFKDLARVCMSPDGHSARYLVESKLNPYDTKAMDQVKAILAAAQGAQANTSLADAKIAMSGMTPYYAELRDYFNKDLRYIVLMTVIVVFLILVLLLRAVVAPLYLVGTVILSCLSSLGIGVIVLQILGGQPMAASTPGMAFIVLVAVGADYNMLLISRIRDESPNGIRSGVIRTVRSTGSVITSAGMIFAAPMFAMLFSSIGSMVQGGFIIGVGLLIDTLIVRTVTVPALAVLVGKYNWWPSRAKRNPAPALS</sequence>
<dbReference type="GO" id="GO:0017000">
    <property type="term" value="P:antibiotic biosynthetic process"/>
    <property type="evidence" value="ECO:0007669"/>
    <property type="project" value="UniProtKB-KW"/>
</dbReference>
<dbReference type="PROSITE" id="PS00012">
    <property type="entry name" value="PHOSPHOPANTETHEINE"/>
    <property type="match status" value="1"/>
</dbReference>
<dbReference type="Gene3D" id="3.30.559.10">
    <property type="entry name" value="Chloramphenicol acetyltransferase-like domain"/>
    <property type="match status" value="3"/>
</dbReference>
<accession>A0A4R5WJP4</accession>
<feature type="transmembrane region" description="Helical" evidence="11">
    <location>
        <begin position="2819"/>
        <end position="2837"/>
    </location>
</feature>
<dbReference type="GO" id="GO:0005737">
    <property type="term" value="C:cytoplasm"/>
    <property type="evidence" value="ECO:0007669"/>
    <property type="project" value="TreeGrafter"/>
</dbReference>
<dbReference type="SUPFAM" id="SSF53335">
    <property type="entry name" value="S-adenosyl-L-methionine-dependent methyltransferases"/>
    <property type="match status" value="1"/>
</dbReference>
<dbReference type="InterPro" id="IPR036736">
    <property type="entry name" value="ACP-like_sf"/>
</dbReference>
<dbReference type="InterPro" id="IPR000873">
    <property type="entry name" value="AMP-dep_synth/lig_dom"/>
</dbReference>
<evidence type="ECO:0000313" key="14">
    <source>
        <dbReference type="Proteomes" id="UP000294929"/>
    </source>
</evidence>
<keyword evidence="4" id="KW-0596">Phosphopantetheine</keyword>
<reference evidence="13 14" key="1">
    <citation type="submission" date="2019-01" db="EMBL/GenBank/DDBJ databases">
        <title>High-quality-draft genome sequences of five non-tuberculosis mycobacteriaceae isolated from a nosocomial environment.</title>
        <authorList>
            <person name="Tiago I."/>
            <person name="Alarico S."/>
            <person name="Pereira S.G."/>
            <person name="Coelho C."/>
            <person name="Maranha A."/>
            <person name="Empadinhas N."/>
        </authorList>
    </citation>
    <scope>NUCLEOTIDE SEQUENCE [LARGE SCALE GENOMIC DNA]</scope>
    <source>
        <strain evidence="13 14">24AIII</strain>
    </source>
</reference>
<evidence type="ECO:0000256" key="6">
    <source>
        <dbReference type="ARBA" id="ARBA00022692"/>
    </source>
</evidence>
<dbReference type="CDD" id="cd19543">
    <property type="entry name" value="DCL_NRPS"/>
    <property type="match status" value="1"/>
</dbReference>
<dbReference type="Pfam" id="PF00668">
    <property type="entry name" value="Condensation"/>
    <property type="match status" value="3"/>
</dbReference>
<keyword evidence="7" id="KW-0677">Repeat</keyword>
<dbReference type="GO" id="GO:0003824">
    <property type="term" value="F:catalytic activity"/>
    <property type="evidence" value="ECO:0007669"/>
    <property type="project" value="InterPro"/>
</dbReference>
<dbReference type="InterPro" id="IPR029063">
    <property type="entry name" value="SAM-dependent_MTases_sf"/>
</dbReference>
<dbReference type="Pfam" id="PF00550">
    <property type="entry name" value="PP-binding"/>
    <property type="match status" value="1"/>
</dbReference>
<evidence type="ECO:0000256" key="4">
    <source>
        <dbReference type="ARBA" id="ARBA00022450"/>
    </source>
</evidence>
<dbReference type="GO" id="GO:0016020">
    <property type="term" value="C:membrane"/>
    <property type="evidence" value="ECO:0007669"/>
    <property type="project" value="UniProtKB-SubCell"/>
</dbReference>
<feature type="transmembrane region" description="Helical" evidence="11">
    <location>
        <begin position="2783"/>
        <end position="2807"/>
    </location>
</feature>
<dbReference type="GO" id="GO:0031177">
    <property type="term" value="F:phosphopantetheine binding"/>
    <property type="evidence" value="ECO:0007669"/>
    <property type="project" value="InterPro"/>
</dbReference>
<dbReference type="InterPro" id="IPR045851">
    <property type="entry name" value="AMP-bd_C_sf"/>
</dbReference>
<dbReference type="UniPathway" id="UPA00011"/>
<evidence type="ECO:0000313" key="13">
    <source>
        <dbReference type="EMBL" id="TDK91096.1"/>
    </source>
</evidence>
<dbReference type="Pfam" id="PF13193">
    <property type="entry name" value="AMP-binding_C"/>
    <property type="match status" value="1"/>
</dbReference>
<feature type="transmembrane region" description="Helical" evidence="11">
    <location>
        <begin position="2887"/>
        <end position="2915"/>
    </location>
</feature>
<dbReference type="Gene3D" id="3.40.50.12780">
    <property type="entry name" value="N-terminal domain of ligase-like"/>
    <property type="match status" value="1"/>
</dbReference>
<gene>
    <name evidence="13" type="ORF">EUA03_07265</name>
</gene>
<protein>
    <submittedName>
        <fullName evidence="13">Amino acid adenylation domain-containing protein</fullName>
    </submittedName>
</protein>
<dbReference type="GO" id="GO:0009403">
    <property type="term" value="P:toxin biosynthetic process"/>
    <property type="evidence" value="ECO:0007669"/>
    <property type="project" value="UniProtKB-ARBA"/>
</dbReference>
<name>A0A4R5WJP4_MYCMU</name>
<dbReference type="FunFam" id="3.30.300.30:FF:000010">
    <property type="entry name" value="Enterobactin synthetase component F"/>
    <property type="match status" value="1"/>
</dbReference>
<organism evidence="13 14">
    <name type="scientific">Mycolicibacterium mucogenicum</name>
    <name type="common">Mycobacterium mucogenicum</name>
    <dbReference type="NCBI Taxonomy" id="56689"/>
    <lineage>
        <taxon>Bacteria</taxon>
        <taxon>Bacillati</taxon>
        <taxon>Actinomycetota</taxon>
        <taxon>Actinomycetes</taxon>
        <taxon>Mycobacteriales</taxon>
        <taxon>Mycobacteriaceae</taxon>
        <taxon>Mycolicibacterium</taxon>
    </lineage>
</organism>
<dbReference type="InterPro" id="IPR006162">
    <property type="entry name" value="Ppantetheine_attach_site"/>
</dbReference>
<evidence type="ECO:0000256" key="3">
    <source>
        <dbReference type="ARBA" id="ARBA00006432"/>
    </source>
</evidence>
<dbReference type="InterPro" id="IPR042099">
    <property type="entry name" value="ANL_N_sf"/>
</dbReference>
<comment type="caution">
    <text evidence="13">The sequence shown here is derived from an EMBL/GenBank/DDBJ whole genome shotgun (WGS) entry which is preliminary data.</text>
</comment>
<keyword evidence="8 11" id="KW-1133">Transmembrane helix</keyword>
<proteinExistence type="inferred from homology"/>
<dbReference type="InterPro" id="IPR001242">
    <property type="entry name" value="Condensation_dom"/>
</dbReference>
<dbReference type="NCBIfam" id="TIGR01720">
    <property type="entry name" value="NRPS-para261"/>
    <property type="match status" value="1"/>
</dbReference>
<dbReference type="NCBIfam" id="TIGR01733">
    <property type="entry name" value="AA-adenyl-dom"/>
    <property type="match status" value="2"/>
</dbReference>
<dbReference type="PROSITE" id="PS00455">
    <property type="entry name" value="AMP_BINDING"/>
    <property type="match status" value="2"/>
</dbReference>
<evidence type="ECO:0000259" key="12">
    <source>
        <dbReference type="PROSITE" id="PS50075"/>
    </source>
</evidence>